<evidence type="ECO:0000256" key="1">
    <source>
        <dbReference type="ARBA" id="ARBA00010142"/>
    </source>
</evidence>
<keyword evidence="3" id="KW-0342">GTP-binding</keyword>
<dbReference type="InterPro" id="IPR001806">
    <property type="entry name" value="Small_GTPase"/>
</dbReference>
<dbReference type="AlphaFoldDB" id="A0A2R5GDL7"/>
<protein>
    <submittedName>
        <fullName evidence="5">Ras-like GTP-binding protein RHO</fullName>
    </submittedName>
</protein>
<evidence type="ECO:0000313" key="5">
    <source>
        <dbReference type="EMBL" id="GBG29047.1"/>
    </source>
</evidence>
<reference evidence="5 6" key="1">
    <citation type="submission" date="2017-12" db="EMBL/GenBank/DDBJ databases">
        <title>Sequencing, de novo assembly and annotation of complete genome of a new Thraustochytrid species, strain FCC1311.</title>
        <authorList>
            <person name="Sedici K."/>
            <person name="Godart F."/>
            <person name="Aiese Cigliano R."/>
            <person name="Sanseverino W."/>
            <person name="Barakat M."/>
            <person name="Ortet P."/>
            <person name="Marechal E."/>
            <person name="Cagnac O."/>
            <person name="Amato A."/>
        </authorList>
    </citation>
    <scope>NUCLEOTIDE SEQUENCE [LARGE SCALE GENOMIC DNA]</scope>
</reference>
<name>A0A2R5GDL7_9STRA</name>
<keyword evidence="2" id="KW-0547">Nucleotide-binding</keyword>
<dbReference type="SMART" id="SM00174">
    <property type="entry name" value="RHO"/>
    <property type="match status" value="1"/>
</dbReference>
<dbReference type="GO" id="GO:0003924">
    <property type="term" value="F:GTPase activity"/>
    <property type="evidence" value="ECO:0007669"/>
    <property type="project" value="InterPro"/>
</dbReference>
<dbReference type="NCBIfam" id="TIGR00231">
    <property type="entry name" value="small_GTP"/>
    <property type="match status" value="1"/>
</dbReference>
<evidence type="ECO:0000256" key="3">
    <source>
        <dbReference type="ARBA" id="ARBA00023134"/>
    </source>
</evidence>
<dbReference type="SMART" id="SM00176">
    <property type="entry name" value="RAN"/>
    <property type="match status" value="1"/>
</dbReference>
<dbReference type="FunFam" id="3.40.50.300:FF:001179">
    <property type="entry name" value="Rho family GTPase"/>
    <property type="match status" value="1"/>
</dbReference>
<gene>
    <name evidence="5" type="ORF">FCC1311_052692</name>
</gene>
<feature type="compositionally biased region" description="Basic and acidic residues" evidence="4">
    <location>
        <begin position="137"/>
        <end position="151"/>
    </location>
</feature>
<dbReference type="InterPro" id="IPR005225">
    <property type="entry name" value="Small_GTP-bd"/>
</dbReference>
<sequence length="699" mass="78983">MSHNAWTKTTLADYEAARTTSLHDWIRLARDIIANHAGLLDTVTRYLDASGDAARILVARETLCLGLQEIVDTSDHNHFESWDAALVLVELQPIRAIPLTRWLANPLRATVDRYHLASGAEKRARTEDEEEAANGEKVQDKSIRSEISSQEEKNKTISLDGHIKFLELIETTLKMNDRRTRDWTALSRACLDYPECQTRHIKQKVKRVLQERRDRKQLRFWADIKKTEGDIHQILPKVRQMVDDRHPAMDDFFVESLAEHLGSLASASKKSPGNLLEWNEPIRKLVTAKMVDLHVRYYPGRPFHHVQSHFTELFSLADVELGILSACECAECAEDWNLTTSIRSNEALLRLHWSREKAGLLRRVLELHRDFKTAMYSKFEGFEKKLRNWTRADVDYVLQLAHPVDDRGNLEGNTFGPICDFPYFTCLWLNGGPADVAALGACGHASSQASWRASRAVRCAMASASAGSYSSYALEEEQQQPLQVLHSASVKDSQPGRVEGERKMQKHIKCVIVGDGAVGKTSMLISYTTGSFPLEYVPTVFDNYSALIDVNNEPVNLGLWDTAGQEDYDRLRPLSYPDTHVFIMCYSVVSRSSFQNITQKWYPEIQTHCKGTPFILVGTKIDLRMDAETLQRLVQIQQSPLNQMDGERMKNNIGALQYLECSALTGQGLKDVFDTAIRIAFKASKKRSKNSGGGGCLLL</sequence>
<dbReference type="SUPFAM" id="SSF52540">
    <property type="entry name" value="P-loop containing nucleoside triphosphate hydrolases"/>
    <property type="match status" value="1"/>
</dbReference>
<evidence type="ECO:0000313" key="6">
    <source>
        <dbReference type="Proteomes" id="UP000241890"/>
    </source>
</evidence>
<dbReference type="CDD" id="cd00157">
    <property type="entry name" value="Rho"/>
    <property type="match status" value="1"/>
</dbReference>
<dbReference type="GO" id="GO:0005525">
    <property type="term" value="F:GTP binding"/>
    <property type="evidence" value="ECO:0007669"/>
    <property type="project" value="UniProtKB-KW"/>
</dbReference>
<evidence type="ECO:0000256" key="4">
    <source>
        <dbReference type="SAM" id="MobiDB-lite"/>
    </source>
</evidence>
<dbReference type="EMBL" id="BEYU01000052">
    <property type="protein sequence ID" value="GBG29047.1"/>
    <property type="molecule type" value="Genomic_DNA"/>
</dbReference>
<dbReference type="PANTHER" id="PTHR24072">
    <property type="entry name" value="RHO FAMILY GTPASE"/>
    <property type="match status" value="1"/>
</dbReference>
<dbReference type="SMART" id="SM00175">
    <property type="entry name" value="RAB"/>
    <property type="match status" value="1"/>
</dbReference>
<dbReference type="GO" id="GO:0007264">
    <property type="term" value="P:small GTPase-mediated signal transduction"/>
    <property type="evidence" value="ECO:0007669"/>
    <property type="project" value="InterPro"/>
</dbReference>
<proteinExistence type="inferred from homology"/>
<dbReference type="PROSITE" id="PS51419">
    <property type="entry name" value="RAB"/>
    <property type="match status" value="1"/>
</dbReference>
<comment type="similarity">
    <text evidence="1">Belongs to the small GTPase superfamily. Rho family.</text>
</comment>
<feature type="region of interest" description="Disordered" evidence="4">
    <location>
        <begin position="120"/>
        <end position="151"/>
    </location>
</feature>
<dbReference type="InterPro" id="IPR003578">
    <property type="entry name" value="Small_GTPase_Rho"/>
</dbReference>
<dbReference type="Proteomes" id="UP000241890">
    <property type="component" value="Unassembled WGS sequence"/>
</dbReference>
<accession>A0A2R5GDL7</accession>
<dbReference type="InParanoid" id="A0A2R5GDL7"/>
<organism evidence="5 6">
    <name type="scientific">Hondaea fermentalgiana</name>
    <dbReference type="NCBI Taxonomy" id="2315210"/>
    <lineage>
        <taxon>Eukaryota</taxon>
        <taxon>Sar</taxon>
        <taxon>Stramenopiles</taxon>
        <taxon>Bigyra</taxon>
        <taxon>Labyrinthulomycetes</taxon>
        <taxon>Thraustochytrida</taxon>
        <taxon>Thraustochytriidae</taxon>
        <taxon>Hondaea</taxon>
    </lineage>
</organism>
<dbReference type="InterPro" id="IPR027417">
    <property type="entry name" value="P-loop_NTPase"/>
</dbReference>
<dbReference type="PROSITE" id="PS51420">
    <property type="entry name" value="RHO"/>
    <property type="match status" value="1"/>
</dbReference>
<dbReference type="OrthoDB" id="8830751at2759"/>
<dbReference type="Gene3D" id="3.40.50.300">
    <property type="entry name" value="P-loop containing nucleotide triphosphate hydrolases"/>
    <property type="match status" value="1"/>
</dbReference>
<dbReference type="SMART" id="SM00173">
    <property type="entry name" value="RAS"/>
    <property type="match status" value="1"/>
</dbReference>
<comment type="caution">
    <text evidence="5">The sequence shown here is derived from an EMBL/GenBank/DDBJ whole genome shotgun (WGS) entry which is preliminary data.</text>
</comment>
<keyword evidence="6" id="KW-1185">Reference proteome</keyword>
<dbReference type="PRINTS" id="PR00449">
    <property type="entry name" value="RASTRNSFRMNG"/>
</dbReference>
<dbReference type="Pfam" id="PF00071">
    <property type="entry name" value="Ras"/>
    <property type="match status" value="1"/>
</dbReference>
<evidence type="ECO:0000256" key="2">
    <source>
        <dbReference type="ARBA" id="ARBA00022741"/>
    </source>
</evidence>
<dbReference type="PROSITE" id="PS51421">
    <property type="entry name" value="RAS"/>
    <property type="match status" value="1"/>
</dbReference>